<dbReference type="RefSeq" id="WP_213408003.1">
    <property type="nucleotide sequence ID" value="NZ_CP074441.1"/>
</dbReference>
<evidence type="ECO:0000313" key="1">
    <source>
        <dbReference type="EMBL" id="MCW0953262.1"/>
    </source>
</evidence>
<evidence type="ECO:0000313" key="2">
    <source>
        <dbReference type="Proteomes" id="UP001526225"/>
    </source>
</evidence>
<name>A0ABT3E4E0_9LACO</name>
<dbReference type="EMBL" id="JAOZFE010000003">
    <property type="protein sequence ID" value="MCW0953262.1"/>
    <property type="molecule type" value="Genomic_DNA"/>
</dbReference>
<accession>A0ABT3E4E0</accession>
<proteinExistence type="predicted"/>
<gene>
    <name evidence="1" type="ORF">OIT44_04125</name>
</gene>
<keyword evidence="2" id="KW-1185">Reference proteome</keyword>
<reference evidence="1 2" key="1">
    <citation type="submission" date="2022-10" db="EMBL/GenBank/DDBJ databases">
        <title>Weissella fermenti sp. nov., isolated from fermented cabbage.</title>
        <authorList>
            <person name="Lee J.K."/>
            <person name="Baek J.H."/>
            <person name="Choi D.G."/>
            <person name="Kim J.M."/>
            <person name="Jeon C.O."/>
        </authorList>
    </citation>
    <scope>NUCLEOTIDE SEQUENCE [LARGE SCALE GENOMIC DNA]</scope>
    <source>
        <strain evidence="1 2">KACC 18534</strain>
    </source>
</reference>
<dbReference type="Proteomes" id="UP001526225">
    <property type="component" value="Unassembled WGS sequence"/>
</dbReference>
<sequence>MITAKEARERTDKNILEKKASEEGLQNILDAIERKIENGSTYHEVTFSGYDKLKVAALQREDVQRELEKLGYYITHRKPSGEFMDSGSYTVSWEEDDAE</sequence>
<protein>
    <recommendedName>
        <fullName evidence="3">Phage protein</fullName>
    </recommendedName>
</protein>
<organism evidence="1 2">
    <name type="scientific">Weissella ceti</name>
    <dbReference type="NCBI Taxonomy" id="759620"/>
    <lineage>
        <taxon>Bacteria</taxon>
        <taxon>Bacillati</taxon>
        <taxon>Bacillota</taxon>
        <taxon>Bacilli</taxon>
        <taxon>Lactobacillales</taxon>
        <taxon>Lactobacillaceae</taxon>
        <taxon>Weissella</taxon>
    </lineage>
</organism>
<comment type="caution">
    <text evidence="1">The sequence shown here is derived from an EMBL/GenBank/DDBJ whole genome shotgun (WGS) entry which is preliminary data.</text>
</comment>
<evidence type="ECO:0008006" key="3">
    <source>
        <dbReference type="Google" id="ProtNLM"/>
    </source>
</evidence>